<dbReference type="InterPro" id="IPR036259">
    <property type="entry name" value="MFS_trans_sf"/>
</dbReference>
<feature type="transmembrane region" description="Helical" evidence="6">
    <location>
        <begin position="315"/>
        <end position="341"/>
    </location>
</feature>
<dbReference type="PANTHER" id="PTHR23502:SF182">
    <property type="entry name" value="POLYAMINE TRANSPORTER, PUTATIVE-RELATED"/>
    <property type="match status" value="1"/>
</dbReference>
<evidence type="ECO:0000256" key="4">
    <source>
        <dbReference type="ARBA" id="ARBA00023136"/>
    </source>
</evidence>
<dbReference type="PROSITE" id="PS50850">
    <property type="entry name" value="MFS"/>
    <property type="match status" value="1"/>
</dbReference>
<feature type="region of interest" description="Disordered" evidence="5">
    <location>
        <begin position="1"/>
        <end position="37"/>
    </location>
</feature>
<proteinExistence type="predicted"/>
<evidence type="ECO:0000256" key="1">
    <source>
        <dbReference type="ARBA" id="ARBA00004141"/>
    </source>
</evidence>
<keyword evidence="9" id="KW-1185">Reference proteome</keyword>
<feature type="transmembrane region" description="Helical" evidence="6">
    <location>
        <begin position="89"/>
        <end position="107"/>
    </location>
</feature>
<evidence type="ECO:0000256" key="5">
    <source>
        <dbReference type="SAM" id="MobiDB-lite"/>
    </source>
</evidence>
<evidence type="ECO:0000256" key="3">
    <source>
        <dbReference type="ARBA" id="ARBA00022989"/>
    </source>
</evidence>
<evidence type="ECO:0000256" key="2">
    <source>
        <dbReference type="ARBA" id="ARBA00022692"/>
    </source>
</evidence>
<feature type="transmembrane region" description="Helical" evidence="6">
    <location>
        <begin position="241"/>
        <end position="258"/>
    </location>
</feature>
<dbReference type="GO" id="GO:0015606">
    <property type="term" value="F:spermidine transmembrane transporter activity"/>
    <property type="evidence" value="ECO:0007669"/>
    <property type="project" value="TreeGrafter"/>
</dbReference>
<evidence type="ECO:0000256" key="6">
    <source>
        <dbReference type="SAM" id="Phobius"/>
    </source>
</evidence>
<feature type="transmembrane region" description="Helical" evidence="6">
    <location>
        <begin position="119"/>
        <end position="141"/>
    </location>
</feature>
<dbReference type="GO" id="GO:0005886">
    <property type="term" value="C:plasma membrane"/>
    <property type="evidence" value="ECO:0007669"/>
    <property type="project" value="TreeGrafter"/>
</dbReference>
<feature type="domain" description="Major facilitator superfamily (MFS) profile" evidence="7">
    <location>
        <begin position="88"/>
        <end position="381"/>
    </location>
</feature>
<evidence type="ECO:0000259" key="7">
    <source>
        <dbReference type="PROSITE" id="PS50850"/>
    </source>
</evidence>
<keyword evidence="4 6" id="KW-0472">Membrane</keyword>
<feature type="transmembrane region" description="Helical" evidence="6">
    <location>
        <begin position="183"/>
        <end position="203"/>
    </location>
</feature>
<gene>
    <name evidence="8" type="ORF">GP486_008183</name>
</gene>
<name>A0A9P8I517_9PEZI</name>
<reference evidence="8" key="1">
    <citation type="submission" date="2021-03" db="EMBL/GenBank/DDBJ databases">
        <title>Comparative genomics and phylogenomic investigation of the class Geoglossomycetes provide insights into ecological specialization and systematics.</title>
        <authorList>
            <person name="Melie T."/>
            <person name="Pirro S."/>
            <person name="Miller A.N."/>
            <person name="Quandt A."/>
        </authorList>
    </citation>
    <scope>NUCLEOTIDE SEQUENCE</scope>
    <source>
        <strain evidence="8">CAQ_001_2017</strain>
    </source>
</reference>
<dbReference type="InterPro" id="IPR020846">
    <property type="entry name" value="MFS_dom"/>
</dbReference>
<protein>
    <recommendedName>
        <fullName evidence="7">Major facilitator superfamily (MFS) profile domain-containing protein</fullName>
    </recommendedName>
</protein>
<dbReference type="AlphaFoldDB" id="A0A9P8I517"/>
<keyword evidence="3 6" id="KW-1133">Transmembrane helix</keyword>
<feature type="transmembrane region" description="Helical" evidence="6">
    <location>
        <begin position="215"/>
        <end position="235"/>
    </location>
</feature>
<dbReference type="SUPFAM" id="SSF103473">
    <property type="entry name" value="MFS general substrate transporter"/>
    <property type="match status" value="1"/>
</dbReference>
<dbReference type="InterPro" id="IPR011701">
    <property type="entry name" value="MFS"/>
</dbReference>
<dbReference type="EMBL" id="JAGHQM010002861">
    <property type="protein sequence ID" value="KAH0548080.1"/>
    <property type="molecule type" value="Genomic_DNA"/>
</dbReference>
<feature type="compositionally biased region" description="Basic and acidic residues" evidence="5">
    <location>
        <begin position="1"/>
        <end position="10"/>
    </location>
</feature>
<comment type="caution">
    <text evidence="8">The sequence shown here is derived from an EMBL/GenBank/DDBJ whole genome shotgun (WGS) entry which is preliminary data.</text>
</comment>
<feature type="non-terminal residue" evidence="8">
    <location>
        <position position="381"/>
    </location>
</feature>
<dbReference type="GO" id="GO:0000297">
    <property type="term" value="F:spermine transmembrane transporter activity"/>
    <property type="evidence" value="ECO:0007669"/>
    <property type="project" value="TreeGrafter"/>
</dbReference>
<accession>A0A9P8I517</accession>
<feature type="transmembrane region" description="Helical" evidence="6">
    <location>
        <begin position="353"/>
        <end position="373"/>
    </location>
</feature>
<dbReference type="Gene3D" id="1.20.1250.20">
    <property type="entry name" value="MFS general substrate transporter like domains"/>
    <property type="match status" value="1"/>
</dbReference>
<dbReference type="PANTHER" id="PTHR23502">
    <property type="entry name" value="MAJOR FACILITATOR SUPERFAMILY"/>
    <property type="match status" value="1"/>
</dbReference>
<comment type="subcellular location">
    <subcellularLocation>
        <location evidence="1">Membrane</location>
        <topology evidence="1">Multi-pass membrane protein</topology>
    </subcellularLocation>
</comment>
<feature type="transmembrane region" description="Helical" evidence="6">
    <location>
        <begin position="153"/>
        <end position="171"/>
    </location>
</feature>
<sequence length="381" mass="40891">MADTMEKELEAGVAHPPQAYHPRPHDDAARDSATTTPVDAASIDSRLAVDVENALPSSNSSVTTLAPLDWNTSPLNPHNWPLSKRIHHTIVPAIYAFTISFSSSVYTPGIPALQRQFHLSTTVALLGLSLYTLGLAFGPIIAAPLSETYGRRIVYLVSMPVFAVFVVGGAVSKDWGGVLAFRVLAGVFGSPVLAVGAGTAADLWAVRERGVATSLFLLAPFVGPSLGPVIGGFAAERGWRWTHYTILFFAGFSFLLAIPTSETYKKIILLRHGEGTDAAPAPPRPTTAASFFSRARVFLTATLSRPLHMLFTEPIVFFFSLYVAFAFGVLFAFFAAFPLVFERVYGFDGAQVGLTFISIGVGCVLSVVTTIVADAKVYQKM</sequence>
<evidence type="ECO:0000313" key="9">
    <source>
        <dbReference type="Proteomes" id="UP000750711"/>
    </source>
</evidence>
<keyword evidence="2 6" id="KW-0812">Transmembrane</keyword>
<dbReference type="Pfam" id="PF07690">
    <property type="entry name" value="MFS_1"/>
    <property type="match status" value="1"/>
</dbReference>
<evidence type="ECO:0000313" key="8">
    <source>
        <dbReference type="EMBL" id="KAH0548080.1"/>
    </source>
</evidence>
<organism evidence="8 9">
    <name type="scientific">Trichoglossum hirsutum</name>
    <dbReference type="NCBI Taxonomy" id="265104"/>
    <lineage>
        <taxon>Eukaryota</taxon>
        <taxon>Fungi</taxon>
        <taxon>Dikarya</taxon>
        <taxon>Ascomycota</taxon>
        <taxon>Pezizomycotina</taxon>
        <taxon>Geoglossomycetes</taxon>
        <taxon>Geoglossales</taxon>
        <taxon>Geoglossaceae</taxon>
        <taxon>Trichoglossum</taxon>
    </lineage>
</organism>
<dbReference type="Proteomes" id="UP000750711">
    <property type="component" value="Unassembled WGS sequence"/>
</dbReference>